<dbReference type="EMBL" id="CP113520">
    <property type="protein sequence ID" value="WAJ31168.1"/>
    <property type="molecule type" value="Genomic_DNA"/>
</dbReference>
<sequence length="104" mass="12242">MDRHSDLPLFRWTPPPVEVIPFPTTKRVGKIRRTAQQLYDSTQRGAEAYWRRTVTDLRRQMERAGIADDRIERELRAFFDAVQVELNRRARHAIRRQPEGGDAA</sequence>
<proteinExistence type="predicted"/>
<name>A0ACD4NWU7_9HYPH</name>
<dbReference type="Proteomes" id="UP001163223">
    <property type="component" value="Chromosome"/>
</dbReference>
<evidence type="ECO:0000313" key="1">
    <source>
        <dbReference type="EMBL" id="WAJ31168.1"/>
    </source>
</evidence>
<evidence type="ECO:0000313" key="2">
    <source>
        <dbReference type="Proteomes" id="UP001163223"/>
    </source>
</evidence>
<organism evidence="1 2">
    <name type="scientific">Antarcticirhabdus aurantiaca</name>
    <dbReference type="NCBI Taxonomy" id="2606717"/>
    <lineage>
        <taxon>Bacteria</taxon>
        <taxon>Pseudomonadati</taxon>
        <taxon>Pseudomonadota</taxon>
        <taxon>Alphaproteobacteria</taxon>
        <taxon>Hyphomicrobiales</taxon>
        <taxon>Aurantimonadaceae</taxon>
        <taxon>Antarcticirhabdus</taxon>
    </lineage>
</organism>
<accession>A0ACD4NWU7</accession>
<keyword evidence="2" id="KW-1185">Reference proteome</keyword>
<gene>
    <name evidence="1" type="ORF">OXU80_13595</name>
</gene>
<reference evidence="1" key="1">
    <citation type="submission" date="2022-11" db="EMBL/GenBank/DDBJ databases">
        <title>beta-Carotene-producing bacterium, Jeongeuplla avenae sp. nov., alleviates the salt stress of Arabidopsis seedlings.</title>
        <authorList>
            <person name="Jiang L."/>
            <person name="Lee J."/>
        </authorList>
    </citation>
    <scope>NUCLEOTIDE SEQUENCE</scope>
    <source>
        <strain evidence="1">DY_R2A_6</strain>
    </source>
</reference>
<protein>
    <submittedName>
        <fullName evidence="1">DUF6074 family protein</fullName>
    </submittedName>
</protein>